<comment type="caution">
    <text evidence="1">The sequence shown here is derived from an EMBL/GenBank/DDBJ whole genome shotgun (WGS) entry which is preliminary data.</text>
</comment>
<dbReference type="InterPro" id="IPR009660">
    <property type="entry name" value="Phage_A500_Gp15"/>
</dbReference>
<reference evidence="1 2" key="1">
    <citation type="journal article" date="2018" name="Int. J. Food Microbiol.">
        <title>Growth of Carnobacterium spp. isolated from chilled vacuum-packaged meat under relevant acidic conditions.</title>
        <authorList>
            <person name="Zhang P."/>
            <person name="Badoni M."/>
            <person name="Ganzle M."/>
            <person name="Yang X."/>
        </authorList>
    </citation>
    <scope>NUCLEOTIDE SEQUENCE [LARGE SCALE GENOMIC DNA]</scope>
    <source>
        <strain evidence="1 2">B2</strain>
    </source>
</reference>
<evidence type="ECO:0000313" key="1">
    <source>
        <dbReference type="EMBL" id="TFJ30514.1"/>
    </source>
</evidence>
<name>A0A7Z8G767_CARDV</name>
<dbReference type="EMBL" id="NRPP01000002">
    <property type="protein sequence ID" value="TFJ30514.1"/>
    <property type="molecule type" value="Genomic_DNA"/>
</dbReference>
<gene>
    <name evidence="1" type="ORF">CKN69_00985</name>
</gene>
<proteinExistence type="predicted"/>
<dbReference type="RefSeq" id="WP_135017667.1">
    <property type="nucleotide sequence ID" value="NZ_CBCPJX010000005.1"/>
</dbReference>
<dbReference type="Proteomes" id="UP000297938">
    <property type="component" value="Unassembled WGS sequence"/>
</dbReference>
<evidence type="ECO:0000313" key="2">
    <source>
        <dbReference type="Proteomes" id="UP000297938"/>
    </source>
</evidence>
<sequence length="193" mass="22784">MFSLAYRFNDSIEIQGVQHDIDMSFDNVLRVIEMLDDEDIQPIRKVTMGLEMLLDKKLKCDLQTQVDIFNEIIETKVYTSEKEKIALDRNGDPMPVVKEENKQVYSIKHDAEYIFSSFKQAYDIDLIEEQGRLHWDKFRAYLIGLPTDTKFQQVMDIRQREMPKGKGNEKERKELKKLKELYALPSQNLEEGE</sequence>
<accession>A0A7Z8G767</accession>
<organism evidence="1 2">
    <name type="scientific">Carnobacterium divergens</name>
    <name type="common">Lactobacillus divergens</name>
    <dbReference type="NCBI Taxonomy" id="2748"/>
    <lineage>
        <taxon>Bacteria</taxon>
        <taxon>Bacillati</taxon>
        <taxon>Bacillota</taxon>
        <taxon>Bacilli</taxon>
        <taxon>Lactobacillales</taxon>
        <taxon>Carnobacteriaceae</taxon>
        <taxon>Carnobacterium</taxon>
    </lineage>
</organism>
<dbReference type="Pfam" id="PF06854">
    <property type="entry name" value="Phage_Gp15"/>
    <property type="match status" value="1"/>
</dbReference>
<dbReference type="AlphaFoldDB" id="A0A7Z8G767"/>
<protein>
    <submittedName>
        <fullName evidence="1">Uncharacterized protein</fullName>
    </submittedName>
</protein>